<dbReference type="KEGG" id="edi:EDI_094150"/>
<accession>B0E6N5</accession>
<evidence type="ECO:0000313" key="2">
    <source>
        <dbReference type="Proteomes" id="UP000008076"/>
    </source>
</evidence>
<keyword evidence="2" id="KW-1185">Reference proteome</keyword>
<gene>
    <name evidence="1" type="ORF">EDI_094150</name>
</gene>
<dbReference type="Proteomes" id="UP000008076">
    <property type="component" value="Unassembled WGS sequence"/>
</dbReference>
<dbReference type="OMA" id="KCTIMIV"/>
<reference evidence="2" key="1">
    <citation type="submission" date="2007-12" db="EMBL/GenBank/DDBJ databases">
        <title>Annotation of Entamoeba dispar SAW760.</title>
        <authorList>
            <person name="Lorenzi H."/>
            <person name="Inman J."/>
            <person name="Schobel S."/>
            <person name="Amedeo P."/>
            <person name="Caler E."/>
        </authorList>
    </citation>
    <scope>NUCLEOTIDE SEQUENCE [LARGE SCALE GENOMIC DNA]</scope>
    <source>
        <strain evidence="2">ATCC PRA-260 / SAW760</strain>
    </source>
</reference>
<dbReference type="eggNOG" id="ENOG502RFQV">
    <property type="taxonomic scope" value="Eukaryota"/>
</dbReference>
<dbReference type="AlphaFoldDB" id="B0E6N5"/>
<organism evidence="2">
    <name type="scientific">Entamoeba dispar (strain ATCC PRA-260 / SAW760)</name>
    <dbReference type="NCBI Taxonomy" id="370354"/>
    <lineage>
        <taxon>Eukaryota</taxon>
        <taxon>Amoebozoa</taxon>
        <taxon>Evosea</taxon>
        <taxon>Archamoebae</taxon>
        <taxon>Mastigamoebida</taxon>
        <taxon>Entamoebidae</taxon>
        <taxon>Entamoeba</taxon>
    </lineage>
</organism>
<dbReference type="RefSeq" id="XP_001734048.1">
    <property type="nucleotide sequence ID" value="XM_001733996.1"/>
</dbReference>
<evidence type="ECO:0000313" key="1">
    <source>
        <dbReference type="EMBL" id="EDR29816.1"/>
    </source>
</evidence>
<dbReference type="OrthoDB" id="10283015at2759"/>
<dbReference type="VEuPathDB" id="AmoebaDB:EDI_094150"/>
<name>B0E6N5_ENTDS</name>
<protein>
    <submittedName>
        <fullName evidence="1">Uncharacterized protein</fullName>
    </submittedName>
</protein>
<sequence>MDQIEQAIDVIKNKYINANSIEDIVEILKCTIMIVDDMNKNIKIMEREQFDIMIQDILNLTSKKKSTLYLVKNVITEKLSKEIKKRYNITEEDIKSMKELYNYNGSNNILSVEEIAKQINEMNQEDFETFIELEKGRVNEKTICKAVQNELIESKERAVYIRIVFQQTFTSLEVKKVEGLISKINKKVSTQNVLKGTGIKMRLSAELRDIGIYNHLEQLNKWTKTKEADLIFDSRCDKYEMLMNTVSGKKRLMYIVQTNDNNVFGTYNGMSLNNYGDKITNDTKHFMFSIINPSKTEPLMFSMKLKTIDSLCIDSKDGKIITSLGCCTLVADTDDDNSNVAGTIDGHFGEYYKDKKGYGAKIFDGKENPQIFNVKKLLVLEMK</sequence>
<proteinExistence type="predicted"/>
<dbReference type="GeneID" id="5878936"/>
<dbReference type="EMBL" id="DS547916">
    <property type="protein sequence ID" value="EDR29816.1"/>
    <property type="molecule type" value="Genomic_DNA"/>
</dbReference>